<dbReference type="RefSeq" id="WP_004904895.1">
    <property type="nucleotide sequence ID" value="NZ_BJJW01000002.1"/>
</dbReference>
<dbReference type="AlphaFoldDB" id="A0A5A5TX93"/>
<dbReference type="EC" id="3.1.4.-" evidence="2"/>
<keyword evidence="2" id="KW-0479">Metal-binding</keyword>
<accession>A0A5A5TX93</accession>
<proteinExistence type="inferred from homology"/>
<organism evidence="4 5">
    <name type="scientific">Leuconostoc citreum</name>
    <dbReference type="NCBI Taxonomy" id="33964"/>
    <lineage>
        <taxon>Bacteria</taxon>
        <taxon>Bacillati</taxon>
        <taxon>Bacillota</taxon>
        <taxon>Bacilli</taxon>
        <taxon>Lactobacillales</taxon>
        <taxon>Lactobacillaceae</taxon>
        <taxon>Leuconostoc</taxon>
    </lineage>
</organism>
<comment type="cofactor">
    <cofactor evidence="2">
        <name>a divalent metal cation</name>
        <dbReference type="ChEBI" id="CHEBI:60240"/>
    </cofactor>
</comment>
<evidence type="ECO:0000256" key="2">
    <source>
        <dbReference type="RuleBase" id="RU362039"/>
    </source>
</evidence>
<protein>
    <recommendedName>
        <fullName evidence="2">Phosphoesterase</fullName>
        <ecNumber evidence="2">3.1.4.-</ecNumber>
    </recommendedName>
</protein>
<dbReference type="InterPro" id="IPR024654">
    <property type="entry name" value="Calcineurin-like_PHP_lpxH"/>
</dbReference>
<dbReference type="NCBIfam" id="TIGR00040">
    <property type="entry name" value="yfcE"/>
    <property type="match status" value="1"/>
</dbReference>
<reference evidence="4 5" key="1">
    <citation type="submission" date="2019-04" db="EMBL/GenBank/DDBJ databases">
        <title>A pseudo-fructophilic Leuconostoc citreum strain F192-5 isolated from peel of satsuma mandarin: the first report for isolation and characterization of strain-dependent fructophilic-like characteristics.</title>
        <authorList>
            <person name="Maeno S."/>
            <person name="Tanizawa Y."/>
            <person name="Kajikawa A."/>
            <person name="Kanesaki Y."/>
            <person name="Kubota E."/>
            <person name="Arita M."/>
            <person name="Leon D."/>
            <person name="Endo A."/>
        </authorList>
    </citation>
    <scope>NUCLEOTIDE SEQUENCE [LARGE SCALE GENOMIC DNA]</scope>
    <source>
        <strain evidence="4 5">F192-5</strain>
    </source>
</reference>
<dbReference type="InterPro" id="IPR000979">
    <property type="entry name" value="Phosphodiesterase_MJ0936/Vps29"/>
</dbReference>
<dbReference type="GO" id="GO:0046872">
    <property type="term" value="F:metal ion binding"/>
    <property type="evidence" value="ECO:0007669"/>
    <property type="project" value="UniProtKB-KW"/>
</dbReference>
<dbReference type="PANTHER" id="PTHR11124">
    <property type="entry name" value="VACUOLAR SORTING PROTEIN VPS29"/>
    <property type="match status" value="1"/>
</dbReference>
<sequence>MTKFLIVSDTHGDRDILVDIFNHWQSNVAAVFYNGDSELSANDSVFDGVSTVIGNMDTDDDFVAARVTTIAGTTFFQTHGHLYNVRSLDSWANLTVMNQLAKEAKAQIVLFGHTHIDGVAMFDDKLFINPGSISLPKGPHMAIGGTYAVLTVSDTAYSVAFYNRQHEEIPALTQSFNR</sequence>
<gene>
    <name evidence="4" type="ORF">LCIT_05520</name>
</gene>
<comment type="caution">
    <text evidence="4">The sequence shown here is derived from an EMBL/GenBank/DDBJ whole genome shotgun (WGS) entry which is preliminary data.</text>
</comment>
<dbReference type="InterPro" id="IPR029052">
    <property type="entry name" value="Metallo-depent_PP-like"/>
</dbReference>
<dbReference type="GO" id="GO:0016787">
    <property type="term" value="F:hydrolase activity"/>
    <property type="evidence" value="ECO:0007669"/>
    <property type="project" value="UniProtKB-UniRule"/>
</dbReference>
<dbReference type="Pfam" id="PF12850">
    <property type="entry name" value="Metallophos_2"/>
    <property type="match status" value="1"/>
</dbReference>
<dbReference type="Proteomes" id="UP000323274">
    <property type="component" value="Unassembled WGS sequence"/>
</dbReference>
<evidence type="ECO:0000313" key="5">
    <source>
        <dbReference type="Proteomes" id="UP000323274"/>
    </source>
</evidence>
<feature type="domain" description="Calcineurin-like phosphoesterase" evidence="3">
    <location>
        <begin position="3"/>
        <end position="154"/>
    </location>
</feature>
<name>A0A5A5TX93_LEUCI</name>
<evidence type="ECO:0000256" key="1">
    <source>
        <dbReference type="ARBA" id="ARBA00008950"/>
    </source>
</evidence>
<evidence type="ECO:0000259" key="3">
    <source>
        <dbReference type="Pfam" id="PF12850"/>
    </source>
</evidence>
<dbReference type="EMBL" id="BJJW01000002">
    <property type="protein sequence ID" value="GDZ83310.1"/>
    <property type="molecule type" value="Genomic_DNA"/>
</dbReference>
<comment type="similarity">
    <text evidence="1 2">Belongs to the metallophosphoesterase superfamily. YfcE family.</text>
</comment>
<dbReference type="Gene3D" id="3.60.21.10">
    <property type="match status" value="1"/>
</dbReference>
<dbReference type="SUPFAM" id="SSF56300">
    <property type="entry name" value="Metallo-dependent phosphatases"/>
    <property type="match status" value="1"/>
</dbReference>
<evidence type="ECO:0000313" key="4">
    <source>
        <dbReference type="EMBL" id="GDZ83310.1"/>
    </source>
</evidence>